<feature type="region of interest" description="Disordered" evidence="1">
    <location>
        <begin position="178"/>
        <end position="197"/>
    </location>
</feature>
<dbReference type="RefSeq" id="WP_344137609.1">
    <property type="nucleotide sequence ID" value="NZ_BAAALT010000215.1"/>
</dbReference>
<dbReference type="InterPro" id="IPR051549">
    <property type="entry name" value="PEP_Utilizing_Enz"/>
</dbReference>
<dbReference type="Proteomes" id="UP001500218">
    <property type="component" value="Unassembled WGS sequence"/>
</dbReference>
<dbReference type="InterPro" id="IPR002192">
    <property type="entry name" value="PPDK_AMP/ATP-bd"/>
</dbReference>
<dbReference type="Gene3D" id="3.30.470.20">
    <property type="entry name" value="ATP-grasp fold, B domain"/>
    <property type="match status" value="2"/>
</dbReference>
<evidence type="ECO:0000259" key="3">
    <source>
        <dbReference type="Pfam" id="PF01326"/>
    </source>
</evidence>
<evidence type="ECO:0000313" key="5">
    <source>
        <dbReference type="Proteomes" id="UP001500218"/>
    </source>
</evidence>
<dbReference type="SUPFAM" id="SSF52009">
    <property type="entry name" value="Phosphohistidine domain"/>
    <property type="match status" value="1"/>
</dbReference>
<dbReference type="InterPro" id="IPR036637">
    <property type="entry name" value="Phosphohistidine_dom_sf"/>
</dbReference>
<dbReference type="InterPro" id="IPR013815">
    <property type="entry name" value="ATP_grasp_subdomain_1"/>
</dbReference>
<dbReference type="PANTHER" id="PTHR43615:SF1">
    <property type="entry name" value="PPDK_N DOMAIN-CONTAINING PROTEIN"/>
    <property type="match status" value="1"/>
</dbReference>
<organism evidence="4 5">
    <name type="scientific">Luedemannella flava</name>
    <dbReference type="NCBI Taxonomy" id="349316"/>
    <lineage>
        <taxon>Bacteria</taxon>
        <taxon>Bacillati</taxon>
        <taxon>Actinomycetota</taxon>
        <taxon>Actinomycetes</taxon>
        <taxon>Micromonosporales</taxon>
        <taxon>Micromonosporaceae</taxon>
        <taxon>Luedemannella</taxon>
    </lineage>
</organism>
<dbReference type="Pfam" id="PF01326">
    <property type="entry name" value="PPDK_N"/>
    <property type="match status" value="2"/>
</dbReference>
<evidence type="ECO:0000256" key="1">
    <source>
        <dbReference type="SAM" id="MobiDB-lite"/>
    </source>
</evidence>
<dbReference type="SUPFAM" id="SSF56059">
    <property type="entry name" value="Glutathione synthetase ATP-binding domain-like"/>
    <property type="match status" value="1"/>
</dbReference>
<evidence type="ECO:0000259" key="2">
    <source>
        <dbReference type="Pfam" id="PF00391"/>
    </source>
</evidence>
<dbReference type="PANTHER" id="PTHR43615">
    <property type="entry name" value="PHOSPHOENOLPYRUVATE SYNTHASE-RELATED"/>
    <property type="match status" value="1"/>
</dbReference>
<dbReference type="Pfam" id="PF00391">
    <property type="entry name" value="PEP-utilizers"/>
    <property type="match status" value="1"/>
</dbReference>
<gene>
    <name evidence="4" type="ORF">GCM10009682_51240</name>
</gene>
<keyword evidence="5" id="KW-1185">Reference proteome</keyword>
<dbReference type="InterPro" id="IPR008279">
    <property type="entry name" value="PEP-util_enz_mobile_dom"/>
</dbReference>
<reference evidence="4 5" key="1">
    <citation type="journal article" date="2019" name="Int. J. Syst. Evol. Microbiol.">
        <title>The Global Catalogue of Microorganisms (GCM) 10K type strain sequencing project: providing services to taxonomists for standard genome sequencing and annotation.</title>
        <authorList>
            <consortium name="The Broad Institute Genomics Platform"/>
            <consortium name="The Broad Institute Genome Sequencing Center for Infectious Disease"/>
            <person name="Wu L."/>
            <person name="Ma J."/>
        </authorList>
    </citation>
    <scope>NUCLEOTIDE SEQUENCE [LARGE SCALE GENOMIC DNA]</scope>
    <source>
        <strain evidence="4 5">JCM 13250</strain>
    </source>
</reference>
<evidence type="ECO:0000313" key="4">
    <source>
        <dbReference type="EMBL" id="GAA1824885.1"/>
    </source>
</evidence>
<sequence>MSIKLVGLADAAPARDLVGGKAAVLAELATAGWPVPPGFVVTSDALTDPDLASTLTAAAEACGGGRFAVRSSGTAEDLPDASYAGMYETFLDVEIDGLADAVRRCFAAAHADRVRTYHDQRTAATRSSGMAVLVQAMIDARAAGVAFTAHPVTGARDQRVVTAVAGLGEALVSGEQTGEEWTITDEGPPRRTRPSGNADVLDTAQAAQLAAMAARIAAHYGCPQDVEWAIDTDGRLWLLQARPMTALPGPVAFTAPGSGLWMRNFRLGEWLPEAVTPLFNDWLLPELEAGYLDGMYDCIGVRVPFRWALVHDWYYTATPIPAPRLLARVIARGRRRAVRTLWHALIRVGRAPATADRAVLADLHRRWRDEQLPRYQAVVAAAEAELPTASAARVMELATQIAREAGRSMWYLAIVGGSAWKIEASLARFCQEHLAGTIQLSGGVQALLRGLPGAEPGPVPTYAVQSLDWYHPVAAELPTIPVDPTAVADRHRQLAAARETAQAACRTALTPRRRAEFDALLDVAQRYATIREGQSSNLTLGWPTLRACAAHLGQHLTRRHILNTPDEIHFCTRSEVKATLTGRATPLSGLATDRRHSWEQHRRLTAPVTIGRPSRLVGDLIEKAVRQARTAPPAEAAIVGHPASAGRATGPVRVVHGPDDIAAFTEGEVLVARATSPAWTPLFAHAAAVVTDGGTLAAHASLVAREYGIPAVVATSNATSRLRNGQIVTVDGSAGTVTPTTEDNDARR</sequence>
<name>A0ABN2MGY6_9ACTN</name>
<feature type="domain" description="Pyruvate phosphate dikinase AMP/ATP-binding" evidence="3">
    <location>
        <begin position="57"/>
        <end position="185"/>
    </location>
</feature>
<accession>A0ABN2MGY6</accession>
<comment type="caution">
    <text evidence="4">The sequence shown here is derived from an EMBL/GenBank/DDBJ whole genome shotgun (WGS) entry which is preliminary data.</text>
</comment>
<feature type="domain" description="PEP-utilising enzyme mobile" evidence="2">
    <location>
        <begin position="664"/>
        <end position="735"/>
    </location>
</feature>
<dbReference type="EMBL" id="BAAALT010000215">
    <property type="protein sequence ID" value="GAA1824885.1"/>
    <property type="molecule type" value="Genomic_DNA"/>
</dbReference>
<proteinExistence type="predicted"/>
<dbReference type="Gene3D" id="3.30.1490.20">
    <property type="entry name" value="ATP-grasp fold, A domain"/>
    <property type="match status" value="2"/>
</dbReference>
<dbReference type="Gene3D" id="3.50.30.10">
    <property type="entry name" value="Phosphohistidine domain"/>
    <property type="match status" value="1"/>
</dbReference>
<protein>
    <submittedName>
        <fullName evidence="4">PEP/pyruvate-binding domain-containing protein</fullName>
    </submittedName>
</protein>
<feature type="domain" description="Pyruvate phosphate dikinase AMP/ATP-binding" evidence="3">
    <location>
        <begin position="198"/>
        <end position="247"/>
    </location>
</feature>